<sequence length="133" mass="14984">MIKTTGIGSVLYAKRPGDGSAREYAASCQKVLGGLANICIEYSTKRYRSNCINWGIIPFTYADDNIDLMVDDYIYLPNIRKLIAEGVDKVEGFIIRNNEKRSIILKLENVSKAEREILLAGSLINFYKNKLQS</sequence>
<name>A0ABV4DYJ1_9CLOT</name>
<evidence type="ECO:0008006" key="3">
    <source>
        <dbReference type="Google" id="ProtNLM"/>
    </source>
</evidence>
<dbReference type="InterPro" id="IPR050926">
    <property type="entry name" value="Aconitase/IPM_isomerase"/>
</dbReference>
<dbReference type="Gene3D" id="3.20.19.10">
    <property type="entry name" value="Aconitase, domain 4"/>
    <property type="match status" value="1"/>
</dbReference>
<dbReference type="SUPFAM" id="SSF52016">
    <property type="entry name" value="LeuD/IlvD-like"/>
    <property type="match status" value="1"/>
</dbReference>
<gene>
    <name evidence="1" type="ORF">AB8S09_09995</name>
</gene>
<dbReference type="PANTHER" id="PTHR43160:SF3">
    <property type="entry name" value="ACONITATE HYDRATASE, MITOCHONDRIAL"/>
    <property type="match status" value="1"/>
</dbReference>
<accession>A0ABV4DYJ1</accession>
<dbReference type="PANTHER" id="PTHR43160">
    <property type="entry name" value="ACONITATE HYDRATASE B"/>
    <property type="match status" value="1"/>
</dbReference>
<evidence type="ECO:0000313" key="1">
    <source>
        <dbReference type="EMBL" id="MEY8763964.1"/>
    </source>
</evidence>
<proteinExistence type="predicted"/>
<reference evidence="1 2" key="1">
    <citation type="submission" date="2024-08" db="EMBL/GenBank/DDBJ databases">
        <title>Clostridium lapicellarii sp. nov., and Clostridium renhuaiense sp. nov., two species isolated from the mud in a fermentation cellar used for producing sauce-flavour Chinese liquors.</title>
        <authorList>
            <person name="Yang F."/>
            <person name="Wang H."/>
            <person name="Chen L.Q."/>
            <person name="Zhou N."/>
            <person name="Lu J.J."/>
            <person name="Pu X.X."/>
            <person name="Wan B."/>
            <person name="Wang L."/>
            <person name="Liu S.J."/>
        </authorList>
    </citation>
    <scope>NUCLEOTIDE SEQUENCE [LARGE SCALE GENOMIC DNA]</scope>
    <source>
        <strain evidence="1 2">MT-113</strain>
    </source>
</reference>
<dbReference type="EMBL" id="JBGFFE010000013">
    <property type="protein sequence ID" value="MEY8763964.1"/>
    <property type="molecule type" value="Genomic_DNA"/>
</dbReference>
<dbReference type="Proteomes" id="UP001565220">
    <property type="component" value="Unassembled WGS sequence"/>
</dbReference>
<evidence type="ECO:0000313" key="2">
    <source>
        <dbReference type="Proteomes" id="UP001565220"/>
    </source>
</evidence>
<dbReference type="RefSeq" id="WP_369869046.1">
    <property type="nucleotide sequence ID" value="NZ_JBGFFE010000013.1"/>
</dbReference>
<comment type="caution">
    <text evidence="1">The sequence shown here is derived from an EMBL/GenBank/DDBJ whole genome shotgun (WGS) entry which is preliminary data.</text>
</comment>
<dbReference type="InterPro" id="IPR015928">
    <property type="entry name" value="Aconitase/3IPM_dehydase_swvl"/>
</dbReference>
<protein>
    <recommendedName>
        <fullName evidence="3">Aconitase A/isopropylmalate dehydratase small subunit swivel domain-containing protein</fullName>
    </recommendedName>
</protein>
<organism evidence="1 2">
    <name type="scientific">Clostridium lapidicellarium</name>
    <dbReference type="NCBI Taxonomy" id="3240931"/>
    <lineage>
        <taxon>Bacteria</taxon>
        <taxon>Bacillati</taxon>
        <taxon>Bacillota</taxon>
        <taxon>Clostridia</taxon>
        <taxon>Eubacteriales</taxon>
        <taxon>Clostridiaceae</taxon>
        <taxon>Clostridium</taxon>
    </lineage>
</organism>
<keyword evidence="2" id="KW-1185">Reference proteome</keyword>